<dbReference type="EMBL" id="LS483468">
    <property type="protein sequence ID" value="SQI30562.1"/>
    <property type="molecule type" value="Genomic_DNA"/>
</dbReference>
<feature type="chain" id="PRO_5015846640" description="Lipoprotein" evidence="1">
    <location>
        <begin position="21"/>
        <end position="133"/>
    </location>
</feature>
<dbReference type="PROSITE" id="PS51257">
    <property type="entry name" value="PROKAR_LIPOPROTEIN"/>
    <property type="match status" value="1"/>
</dbReference>
<evidence type="ECO:0000256" key="1">
    <source>
        <dbReference type="SAM" id="SignalP"/>
    </source>
</evidence>
<proteinExistence type="predicted"/>
<protein>
    <recommendedName>
        <fullName evidence="4">Lipoprotein</fullName>
    </recommendedName>
</protein>
<feature type="signal peptide" evidence="1">
    <location>
        <begin position="1"/>
        <end position="20"/>
    </location>
</feature>
<accession>A0A2X4U856</accession>
<dbReference type="RefSeq" id="WP_072699715.1">
    <property type="nucleotide sequence ID" value="NZ_JAFBBL010000001.1"/>
</dbReference>
<keyword evidence="3" id="KW-1185">Reference proteome</keyword>
<reference evidence="2 3" key="1">
    <citation type="submission" date="2018-06" db="EMBL/GenBank/DDBJ databases">
        <authorList>
            <consortium name="Pathogen Informatics"/>
            <person name="Doyle S."/>
        </authorList>
    </citation>
    <scope>NUCLEOTIDE SEQUENCE [LARGE SCALE GENOMIC DNA]</scope>
    <source>
        <strain evidence="2 3">NCTC10994</strain>
    </source>
</reference>
<dbReference type="AlphaFoldDB" id="A0A2X4U856"/>
<evidence type="ECO:0000313" key="2">
    <source>
        <dbReference type="EMBL" id="SQI30562.1"/>
    </source>
</evidence>
<evidence type="ECO:0008006" key="4">
    <source>
        <dbReference type="Google" id="ProtNLM"/>
    </source>
</evidence>
<evidence type="ECO:0000313" key="3">
    <source>
        <dbReference type="Proteomes" id="UP000249091"/>
    </source>
</evidence>
<gene>
    <name evidence="2" type="ORF">NCTC10994_01689</name>
</gene>
<name>A0A2X4U856_9NOCA</name>
<sequence>MRLIVLLVCSVLAAACGSNSHDIDPLPETPAPQGATEFGARTDLVDAHPIEIQGWSRAGDNRIALHFETGTPECFGVDAVVTETADAVGVTVLGGTLPEAQDKMCIMIAVTGTLEVPLQQPLGERIVTAGEPH</sequence>
<keyword evidence="1" id="KW-0732">Signal</keyword>
<dbReference type="Proteomes" id="UP000249091">
    <property type="component" value="Chromosome 1"/>
</dbReference>
<organism evidence="2 3">
    <name type="scientific">Rhodococcus coprophilus</name>
    <dbReference type="NCBI Taxonomy" id="38310"/>
    <lineage>
        <taxon>Bacteria</taxon>
        <taxon>Bacillati</taxon>
        <taxon>Actinomycetota</taxon>
        <taxon>Actinomycetes</taxon>
        <taxon>Mycobacteriales</taxon>
        <taxon>Nocardiaceae</taxon>
        <taxon>Rhodococcus</taxon>
    </lineage>
</organism>
<dbReference type="KEGG" id="rcr:NCTC10994_01689"/>
<dbReference type="STRING" id="1219011.GCA_001895045_01710"/>